<protein>
    <submittedName>
        <fullName evidence="2">Conserved domain protein</fullName>
    </submittedName>
</protein>
<dbReference type="EMBL" id="DS989854">
    <property type="protein sequence ID" value="EDX74165.1"/>
    <property type="molecule type" value="Genomic_DNA"/>
</dbReference>
<keyword evidence="3" id="KW-1185">Reference proteome</keyword>
<dbReference type="RefSeq" id="WP_006102470.1">
    <property type="nucleotide sequence ID" value="NZ_DS989854.1"/>
</dbReference>
<organism evidence="2 3">
    <name type="scientific">Coleofasciculus chthonoplastes PCC 7420</name>
    <dbReference type="NCBI Taxonomy" id="118168"/>
    <lineage>
        <taxon>Bacteria</taxon>
        <taxon>Bacillati</taxon>
        <taxon>Cyanobacteriota</taxon>
        <taxon>Cyanophyceae</taxon>
        <taxon>Coleofasciculales</taxon>
        <taxon>Coleofasciculaceae</taxon>
        <taxon>Coleofasciculus</taxon>
    </lineage>
</organism>
<name>B4VV73_9CYAN</name>
<dbReference type="Pfam" id="PF06051">
    <property type="entry name" value="DUF928"/>
    <property type="match status" value="1"/>
</dbReference>
<evidence type="ECO:0000313" key="3">
    <source>
        <dbReference type="Proteomes" id="UP000003835"/>
    </source>
</evidence>
<dbReference type="AlphaFoldDB" id="B4VV73"/>
<proteinExistence type="predicted"/>
<dbReference type="STRING" id="118168.MC7420_4150"/>
<dbReference type="eggNOG" id="COG3087">
    <property type="taxonomic scope" value="Bacteria"/>
</dbReference>
<dbReference type="Proteomes" id="UP000003835">
    <property type="component" value="Unassembled WGS sequence"/>
</dbReference>
<dbReference type="HOGENOM" id="CLU_061545_1_1_3"/>
<sequence>MPVAEAFPPNHSLSTPVMMASESGNEDGDWGEPHTGSQTGTGQRNDCPDVSGSLTALMPKTNWGKTVSQSPTFWFYVPYSSEQIAVGKFVLQDEQGINQIEPIQFILPETPGFVSFTLPETAPILEVGLDYYWAFELYCHPKSRTPIYVEGWIQRGIANSNMGNQGDVEANQIYQVYWENRIWFDVVNELTQQRLKQPTDKALEAEWLRLLQDAGLDTEQLPTEPILGTVVIE</sequence>
<dbReference type="InterPro" id="IPR010328">
    <property type="entry name" value="DUF928"/>
</dbReference>
<evidence type="ECO:0000256" key="1">
    <source>
        <dbReference type="SAM" id="MobiDB-lite"/>
    </source>
</evidence>
<accession>B4VV73</accession>
<feature type="compositionally biased region" description="Polar residues" evidence="1">
    <location>
        <begin position="35"/>
        <end position="44"/>
    </location>
</feature>
<reference evidence="2 3" key="1">
    <citation type="submission" date="2008-07" db="EMBL/GenBank/DDBJ databases">
        <authorList>
            <person name="Tandeau de Marsac N."/>
            <person name="Ferriera S."/>
            <person name="Johnson J."/>
            <person name="Kravitz S."/>
            <person name="Beeson K."/>
            <person name="Sutton G."/>
            <person name="Rogers Y.-H."/>
            <person name="Friedman R."/>
            <person name="Frazier M."/>
            <person name="Venter J.C."/>
        </authorList>
    </citation>
    <scope>NUCLEOTIDE SEQUENCE [LARGE SCALE GENOMIC DNA]</scope>
    <source>
        <strain evidence="2 3">PCC 7420</strain>
    </source>
</reference>
<gene>
    <name evidence="2" type="ORF">MC7420_4150</name>
</gene>
<evidence type="ECO:0000313" key="2">
    <source>
        <dbReference type="EMBL" id="EDX74165.1"/>
    </source>
</evidence>
<feature type="region of interest" description="Disordered" evidence="1">
    <location>
        <begin position="1"/>
        <end position="51"/>
    </location>
</feature>